<keyword evidence="2" id="KW-1185">Reference proteome</keyword>
<proteinExistence type="predicted"/>
<evidence type="ECO:0000313" key="2">
    <source>
        <dbReference type="Proteomes" id="UP000190648"/>
    </source>
</evidence>
<protein>
    <submittedName>
        <fullName evidence="1">Uncharacterized protein</fullName>
    </submittedName>
</protein>
<comment type="caution">
    <text evidence="1">The sequence shown here is derived from an EMBL/GenBank/DDBJ whole genome shotgun (WGS) entry which is preliminary data.</text>
</comment>
<organism evidence="1 2">
    <name type="scientific">Patagioenas fasciata monilis</name>
    <dbReference type="NCBI Taxonomy" id="372326"/>
    <lineage>
        <taxon>Eukaryota</taxon>
        <taxon>Metazoa</taxon>
        <taxon>Chordata</taxon>
        <taxon>Craniata</taxon>
        <taxon>Vertebrata</taxon>
        <taxon>Euteleostomi</taxon>
        <taxon>Archelosauria</taxon>
        <taxon>Archosauria</taxon>
        <taxon>Dinosauria</taxon>
        <taxon>Saurischia</taxon>
        <taxon>Theropoda</taxon>
        <taxon>Coelurosauria</taxon>
        <taxon>Aves</taxon>
        <taxon>Neognathae</taxon>
        <taxon>Neoaves</taxon>
        <taxon>Columbimorphae</taxon>
        <taxon>Columbiformes</taxon>
        <taxon>Columbidae</taxon>
        <taxon>Patagioenas</taxon>
    </lineage>
</organism>
<dbReference type="AlphaFoldDB" id="A0A1V4L0W2"/>
<dbReference type="Proteomes" id="UP000190648">
    <property type="component" value="Unassembled WGS sequence"/>
</dbReference>
<name>A0A1V4L0W2_PATFA</name>
<gene>
    <name evidence="1" type="ORF">AV530_014756</name>
</gene>
<dbReference type="EMBL" id="LSYS01000429">
    <property type="protein sequence ID" value="OPJ90141.1"/>
    <property type="molecule type" value="Genomic_DNA"/>
</dbReference>
<reference evidence="1 2" key="1">
    <citation type="submission" date="2016-02" db="EMBL/GenBank/DDBJ databases">
        <title>Band-tailed pigeon sequencing and assembly.</title>
        <authorList>
            <person name="Soares A.E."/>
            <person name="Novak B.J."/>
            <person name="Rice E.S."/>
            <person name="O'Connell B."/>
            <person name="Chang D."/>
            <person name="Weber S."/>
            <person name="Shapiro B."/>
        </authorList>
    </citation>
    <scope>NUCLEOTIDE SEQUENCE [LARGE SCALE GENOMIC DNA]</scope>
    <source>
        <strain evidence="1">BTP2013</strain>
        <tissue evidence="1">Blood</tissue>
    </source>
</reference>
<accession>A0A1V4L0W2</accession>
<sequence length="209" mass="23592">MESLNLPACVNLANDLQSSRTWTSLQALGRVPHGPCDIWQHRLLPGKHTNHRSWQLGVKRGNTLLFWRSKRKAATNSRGAVNVDEVGGMKDASEEEGIYFLGQVMSNQDESTTQTSSLEEAHAKNRPHLNLRVIHTTQGFLEFNWMATLSPEEHSWEEPENRTLHLVTALVRAGIVNGRSEILSIPSALHRDGRDHKDNSCYADCDYDR</sequence>
<evidence type="ECO:0000313" key="1">
    <source>
        <dbReference type="EMBL" id="OPJ90141.1"/>
    </source>
</evidence>